<dbReference type="EMBL" id="JABFTP020000103">
    <property type="protein sequence ID" value="KAL3277653.1"/>
    <property type="molecule type" value="Genomic_DNA"/>
</dbReference>
<gene>
    <name evidence="2" type="ORF">HHI36_012999</name>
</gene>
<accession>A0ABD2NFV1</accession>
<dbReference type="AlphaFoldDB" id="A0ABD2NFV1"/>
<sequence>MTPKGAGPTMIPLSNWMLKEIGWDKKENDKNEQTSVHRFKAEMIMIDPDLLEEFSQDSTSKGVEKSVREPELSQSFNDKLGSRKELFHSPLHPKKANKRTSIVDQSPLIDMDKAEMLLKKKAFNPSNFFSKPTITKIDVKTPIKEETCSSSPCTLGTTVAKEVVKNDSMNPEFEFLERMCGVQDNYTNEKNQKNS</sequence>
<proteinExistence type="predicted"/>
<keyword evidence="3" id="KW-1185">Reference proteome</keyword>
<evidence type="ECO:0000256" key="1">
    <source>
        <dbReference type="SAM" id="MobiDB-lite"/>
    </source>
</evidence>
<name>A0ABD2NFV1_9CUCU</name>
<dbReference type="Proteomes" id="UP001516400">
    <property type="component" value="Unassembled WGS sequence"/>
</dbReference>
<comment type="caution">
    <text evidence="2">The sequence shown here is derived from an EMBL/GenBank/DDBJ whole genome shotgun (WGS) entry which is preliminary data.</text>
</comment>
<organism evidence="2 3">
    <name type="scientific">Cryptolaemus montrouzieri</name>
    <dbReference type="NCBI Taxonomy" id="559131"/>
    <lineage>
        <taxon>Eukaryota</taxon>
        <taxon>Metazoa</taxon>
        <taxon>Ecdysozoa</taxon>
        <taxon>Arthropoda</taxon>
        <taxon>Hexapoda</taxon>
        <taxon>Insecta</taxon>
        <taxon>Pterygota</taxon>
        <taxon>Neoptera</taxon>
        <taxon>Endopterygota</taxon>
        <taxon>Coleoptera</taxon>
        <taxon>Polyphaga</taxon>
        <taxon>Cucujiformia</taxon>
        <taxon>Coccinelloidea</taxon>
        <taxon>Coccinellidae</taxon>
        <taxon>Scymninae</taxon>
        <taxon>Scymnini</taxon>
        <taxon>Cryptolaemus</taxon>
    </lineage>
</organism>
<feature type="compositionally biased region" description="Basic and acidic residues" evidence="1">
    <location>
        <begin position="62"/>
        <end position="71"/>
    </location>
</feature>
<feature type="region of interest" description="Disordered" evidence="1">
    <location>
        <begin position="55"/>
        <end position="79"/>
    </location>
</feature>
<evidence type="ECO:0000313" key="2">
    <source>
        <dbReference type="EMBL" id="KAL3277653.1"/>
    </source>
</evidence>
<evidence type="ECO:0000313" key="3">
    <source>
        <dbReference type="Proteomes" id="UP001516400"/>
    </source>
</evidence>
<reference evidence="2 3" key="1">
    <citation type="journal article" date="2021" name="BMC Biol.">
        <title>Horizontally acquired antibacterial genes associated with adaptive radiation of ladybird beetles.</title>
        <authorList>
            <person name="Li H.S."/>
            <person name="Tang X.F."/>
            <person name="Huang Y.H."/>
            <person name="Xu Z.Y."/>
            <person name="Chen M.L."/>
            <person name="Du X.Y."/>
            <person name="Qiu B.Y."/>
            <person name="Chen P.T."/>
            <person name="Zhang W."/>
            <person name="Slipinski A."/>
            <person name="Escalona H.E."/>
            <person name="Waterhouse R.M."/>
            <person name="Zwick A."/>
            <person name="Pang H."/>
        </authorList>
    </citation>
    <scope>NUCLEOTIDE SEQUENCE [LARGE SCALE GENOMIC DNA]</scope>
    <source>
        <strain evidence="2">SYSU2018</strain>
    </source>
</reference>
<protein>
    <submittedName>
        <fullName evidence="2">Uncharacterized protein</fullName>
    </submittedName>
</protein>